<keyword evidence="8 12" id="KW-0408">Iron</keyword>
<feature type="binding site" description="covalent" evidence="11">
    <location>
        <position position="153"/>
    </location>
    <ligand>
        <name>heme c</name>
        <dbReference type="ChEBI" id="CHEBI:61717"/>
        <label>2</label>
    </ligand>
</feature>
<keyword evidence="6" id="KW-0574">Periplasm</keyword>
<dbReference type="GO" id="GO:0009055">
    <property type="term" value="F:electron transfer activity"/>
    <property type="evidence" value="ECO:0007669"/>
    <property type="project" value="InterPro"/>
</dbReference>
<evidence type="ECO:0000256" key="8">
    <source>
        <dbReference type="ARBA" id="ARBA00023004"/>
    </source>
</evidence>
<dbReference type="Proteomes" id="UP000000249">
    <property type="component" value="Chromosome 1"/>
</dbReference>
<protein>
    <recommendedName>
        <fullName evidence="10">Cytochrome c4</fullName>
    </recommendedName>
</protein>
<dbReference type="EMBL" id="CP000627">
    <property type="protein sequence ID" value="ABQ21217.1"/>
    <property type="molecule type" value="Genomic_DNA"/>
</dbReference>
<evidence type="ECO:0000256" key="3">
    <source>
        <dbReference type="ARBA" id="ARBA00022617"/>
    </source>
</evidence>
<feature type="binding site" description="axial binding residue" evidence="12">
    <location>
        <position position="200"/>
    </location>
    <ligand>
        <name>heme c</name>
        <dbReference type="ChEBI" id="CHEBI:61717"/>
        <label>2</label>
    </ligand>
    <ligandPart>
        <name>Fe</name>
        <dbReference type="ChEBI" id="CHEBI:18248"/>
    </ligandPart>
</feature>
<evidence type="ECO:0000256" key="7">
    <source>
        <dbReference type="ARBA" id="ARBA00022982"/>
    </source>
</evidence>
<keyword evidence="5 13" id="KW-0732">Signal</keyword>
<dbReference type="PIRSF" id="PIRSF000005">
    <property type="entry name" value="Cytochrome_c4"/>
    <property type="match status" value="1"/>
</dbReference>
<keyword evidence="2" id="KW-0813">Transport</keyword>
<keyword evidence="7" id="KW-0249">Electron transport</keyword>
<feature type="signal peptide" evidence="13">
    <location>
        <begin position="1"/>
        <end position="36"/>
    </location>
</feature>
<dbReference type="KEGG" id="vcr:VC395_0068"/>
<name>A0A0H3AKR1_VIBC3</name>
<dbReference type="PANTHER" id="PTHR33751">
    <property type="entry name" value="CBB3-TYPE CYTOCHROME C OXIDASE SUBUNIT FIXP"/>
    <property type="match status" value="1"/>
</dbReference>
<evidence type="ECO:0000256" key="4">
    <source>
        <dbReference type="ARBA" id="ARBA00022723"/>
    </source>
</evidence>
<evidence type="ECO:0000256" key="6">
    <source>
        <dbReference type="ARBA" id="ARBA00022764"/>
    </source>
</evidence>
<evidence type="ECO:0000256" key="1">
    <source>
        <dbReference type="ARBA" id="ARBA00004418"/>
    </source>
</evidence>
<dbReference type="eggNOG" id="COG2863">
    <property type="taxonomic scope" value="Bacteria"/>
</dbReference>
<dbReference type="InterPro" id="IPR024167">
    <property type="entry name" value="Cytochrome_c4-like"/>
</dbReference>
<dbReference type="FunFam" id="1.10.760.10:FF:000022">
    <property type="entry name" value="Cytochrome c4"/>
    <property type="match status" value="1"/>
</dbReference>
<evidence type="ECO:0000256" key="11">
    <source>
        <dbReference type="PIRSR" id="PIRSR000005-1"/>
    </source>
</evidence>
<dbReference type="Gene3D" id="1.10.760.10">
    <property type="entry name" value="Cytochrome c-like domain"/>
    <property type="match status" value="2"/>
</dbReference>
<dbReference type="FunFam" id="1.10.760.10:FF:000016">
    <property type="entry name" value="Cytochrome c4"/>
    <property type="match status" value="1"/>
</dbReference>
<feature type="binding site" description="covalent" evidence="11">
    <location>
        <position position="53"/>
    </location>
    <ligand>
        <name>heme c</name>
        <dbReference type="ChEBI" id="CHEBI:61717"/>
        <label>1</label>
    </ligand>
</feature>
<evidence type="ECO:0000256" key="12">
    <source>
        <dbReference type="PIRSR" id="PIRSR000005-2"/>
    </source>
</evidence>
<dbReference type="PATRIC" id="fig|345073.21.peg.65"/>
<dbReference type="GO" id="GO:0042597">
    <property type="term" value="C:periplasmic space"/>
    <property type="evidence" value="ECO:0007669"/>
    <property type="project" value="UniProtKB-SubCell"/>
</dbReference>
<organism evidence="15 16">
    <name type="scientific">Vibrio cholerae serotype O1 (strain ATCC 39541 / Classical Ogawa 395 / O395)</name>
    <dbReference type="NCBI Taxonomy" id="345073"/>
    <lineage>
        <taxon>Bacteria</taxon>
        <taxon>Pseudomonadati</taxon>
        <taxon>Pseudomonadota</taxon>
        <taxon>Gammaproteobacteria</taxon>
        <taxon>Vibrionales</taxon>
        <taxon>Vibrionaceae</taxon>
        <taxon>Vibrio</taxon>
    </lineage>
</organism>
<dbReference type="GO" id="GO:0005506">
    <property type="term" value="F:iron ion binding"/>
    <property type="evidence" value="ECO:0007669"/>
    <property type="project" value="InterPro"/>
</dbReference>
<evidence type="ECO:0000313" key="15">
    <source>
        <dbReference type="EMBL" id="ABQ21217.1"/>
    </source>
</evidence>
<evidence type="ECO:0000256" key="10">
    <source>
        <dbReference type="ARBA" id="ARBA00068434"/>
    </source>
</evidence>
<gene>
    <name evidence="15" type="primary">cycA</name>
    <name evidence="15" type="ordered locus">VC0395_A2406</name>
</gene>
<dbReference type="PROSITE" id="PS51257">
    <property type="entry name" value="PROKAR_LIPOPROTEIN"/>
    <property type="match status" value="1"/>
</dbReference>
<evidence type="ECO:0000256" key="13">
    <source>
        <dbReference type="SAM" id="SignalP"/>
    </source>
</evidence>
<feature type="binding site" description="axial binding residue" evidence="12">
    <location>
        <position position="54"/>
    </location>
    <ligand>
        <name>heme c</name>
        <dbReference type="ChEBI" id="CHEBI:61717"/>
        <label>1</label>
    </ligand>
    <ligandPart>
        <name>Fe</name>
        <dbReference type="ChEBI" id="CHEBI:18248"/>
    </ligandPart>
</feature>
<feature type="binding site" description="covalent" evidence="11">
    <location>
        <position position="156"/>
    </location>
    <ligand>
        <name>heme c</name>
        <dbReference type="ChEBI" id="CHEBI:61717"/>
        <label>2</label>
    </ligand>
</feature>
<keyword evidence="4 12" id="KW-0479">Metal-binding</keyword>
<feature type="chain" id="PRO_5002604478" description="Cytochrome c4" evidence="13">
    <location>
        <begin position="37"/>
        <end position="223"/>
    </location>
</feature>
<dbReference type="AlphaFoldDB" id="A0A0H3AKR1"/>
<dbReference type="SUPFAM" id="SSF46626">
    <property type="entry name" value="Cytochrome c"/>
    <property type="match status" value="2"/>
</dbReference>
<dbReference type="KEGG" id="vco:VC0395_A2406"/>
<accession>A0A0H3AKR1</accession>
<comment type="function">
    <text evidence="9">Diheme, high potential cytochrome c believed to be an intermediate electron donor to terminal oxidation systems.</text>
</comment>
<keyword evidence="3 11" id="KW-0349">Heme</keyword>
<comment type="PTM">
    <text evidence="11">Binds 2 heme c groups covalently per subunit.</text>
</comment>
<feature type="domain" description="Cytochrome c" evidence="14">
    <location>
        <begin position="132"/>
        <end position="223"/>
    </location>
</feature>
<dbReference type="Pfam" id="PF00034">
    <property type="entry name" value="Cytochrom_C"/>
    <property type="match status" value="2"/>
</dbReference>
<feature type="binding site" description="axial binding residue" evidence="12">
    <location>
        <position position="157"/>
    </location>
    <ligand>
        <name>heme c</name>
        <dbReference type="ChEBI" id="CHEBI:61717"/>
        <label>2</label>
    </ligand>
    <ligandPart>
        <name>Fe</name>
        <dbReference type="ChEBI" id="CHEBI:18248"/>
    </ligandPart>
</feature>
<evidence type="ECO:0000313" key="16">
    <source>
        <dbReference type="Proteomes" id="UP000000249"/>
    </source>
</evidence>
<evidence type="ECO:0000259" key="14">
    <source>
        <dbReference type="PROSITE" id="PS51007"/>
    </source>
</evidence>
<dbReference type="InterPro" id="IPR036909">
    <property type="entry name" value="Cyt_c-like_dom_sf"/>
</dbReference>
<proteinExistence type="predicted"/>
<evidence type="ECO:0000256" key="9">
    <source>
        <dbReference type="ARBA" id="ARBA00053316"/>
    </source>
</evidence>
<feature type="binding site" description="covalent" evidence="11">
    <location>
        <position position="50"/>
    </location>
    <ligand>
        <name>heme c</name>
        <dbReference type="ChEBI" id="CHEBI:61717"/>
        <label>1</label>
    </ligand>
</feature>
<dbReference type="PANTHER" id="PTHR33751:SF9">
    <property type="entry name" value="CYTOCHROME C4"/>
    <property type="match status" value="1"/>
</dbReference>
<evidence type="ECO:0000256" key="5">
    <source>
        <dbReference type="ARBA" id="ARBA00022729"/>
    </source>
</evidence>
<comment type="subcellular location">
    <subcellularLocation>
        <location evidence="1">Periplasm</location>
    </subcellularLocation>
</comment>
<dbReference type="InterPro" id="IPR008168">
    <property type="entry name" value="Cyt_C_IC"/>
</dbReference>
<evidence type="ECO:0000256" key="2">
    <source>
        <dbReference type="ARBA" id="ARBA00022448"/>
    </source>
</evidence>
<dbReference type="InterPro" id="IPR009056">
    <property type="entry name" value="Cyt_c-like_dom"/>
</dbReference>
<dbReference type="GO" id="GO:0020037">
    <property type="term" value="F:heme binding"/>
    <property type="evidence" value="ECO:0007669"/>
    <property type="project" value="InterPro"/>
</dbReference>
<dbReference type="PROSITE" id="PS51007">
    <property type="entry name" value="CYTC"/>
    <property type="match status" value="2"/>
</dbReference>
<dbReference type="PRINTS" id="PR00605">
    <property type="entry name" value="CYTCHROMECIC"/>
</dbReference>
<feature type="domain" description="Cytochrome c" evidence="14">
    <location>
        <begin position="38"/>
        <end position="123"/>
    </location>
</feature>
<sequence length="223" mass="24065">MRGTSEWYWKLDNYKWNVMKKLALILSVLASCSVWAQGSIEAGKAKSLTCAACHGADGNSPLTIYPKLAGQHEKYLEKQLKELKLGASSGGKQGRYDPVMSAMAMPLSDEDIADLAAYYASMPISGNTTPEDVVAQGKVLYTAGDASRGLTACIACHGPRGNGTELSGFPKISGQHADYIKAQLEKFRSGTRANDMNEMMRDVAHKLTDADIDILSKYVGGLH</sequence>
<feature type="binding site" description="axial binding residue" evidence="12">
    <location>
        <position position="100"/>
    </location>
    <ligand>
        <name>heme c</name>
        <dbReference type="ChEBI" id="CHEBI:61717"/>
        <label>1</label>
    </ligand>
    <ligandPart>
        <name>Fe</name>
        <dbReference type="ChEBI" id="CHEBI:18248"/>
    </ligandPart>
</feature>
<dbReference type="InterPro" id="IPR050597">
    <property type="entry name" value="Cytochrome_c_Oxidase_Subunit"/>
</dbReference>
<reference evidence="15 16" key="1">
    <citation type="submission" date="2007-03" db="EMBL/GenBank/DDBJ databases">
        <authorList>
            <person name="Heidelberg J."/>
        </authorList>
    </citation>
    <scope>NUCLEOTIDE SEQUENCE [LARGE SCALE GENOMIC DNA]</scope>
    <source>
        <strain evidence="16">ATCC 39541 / Classical Ogawa 395 / O395</strain>
    </source>
</reference>